<dbReference type="InterPro" id="IPR020613">
    <property type="entry name" value="Thiolase_CS"/>
</dbReference>
<dbReference type="PROSITE" id="PS00099">
    <property type="entry name" value="THIOLASE_3"/>
    <property type="match status" value="1"/>
</dbReference>
<organism evidence="8 9">
    <name type="scientific">Oceanospirillum multiglobuliferum</name>
    <dbReference type="NCBI Taxonomy" id="64969"/>
    <lineage>
        <taxon>Bacteria</taxon>
        <taxon>Pseudomonadati</taxon>
        <taxon>Pseudomonadota</taxon>
        <taxon>Gammaproteobacteria</taxon>
        <taxon>Oceanospirillales</taxon>
        <taxon>Oceanospirillaceae</taxon>
        <taxon>Oceanospirillum</taxon>
    </lineage>
</organism>
<accession>A0A1V4T6E1</accession>
<feature type="active site" description="Proton acceptor" evidence="4">
    <location>
        <position position="380"/>
    </location>
</feature>
<feature type="domain" description="Thiolase C-terminal" evidence="7">
    <location>
        <begin position="272"/>
        <end position="393"/>
    </location>
</feature>
<feature type="active site" description="Acyl-thioester intermediate" evidence="4">
    <location>
        <position position="91"/>
    </location>
</feature>
<evidence type="ECO:0000256" key="3">
    <source>
        <dbReference type="ARBA" id="ARBA00023315"/>
    </source>
</evidence>
<evidence type="ECO:0000313" key="9">
    <source>
        <dbReference type="Proteomes" id="UP000191418"/>
    </source>
</evidence>
<gene>
    <name evidence="8" type="ORF">BTE48_05650</name>
</gene>
<protein>
    <submittedName>
        <fullName evidence="8">Acetyl-CoA acetyltransferase</fullName>
    </submittedName>
</protein>
<comment type="similarity">
    <text evidence="1 5">Belongs to the thiolase-like superfamily. Thiolase family.</text>
</comment>
<dbReference type="AlphaFoldDB" id="A0A1V4T6E1"/>
<dbReference type="PIRSF" id="PIRSF000429">
    <property type="entry name" value="Ac-CoA_Ac_transf"/>
    <property type="match status" value="1"/>
</dbReference>
<evidence type="ECO:0000313" key="8">
    <source>
        <dbReference type="EMBL" id="OPX56143.1"/>
    </source>
</evidence>
<dbReference type="PROSITE" id="PS00737">
    <property type="entry name" value="THIOLASE_2"/>
    <property type="match status" value="1"/>
</dbReference>
<dbReference type="NCBIfam" id="NF006552">
    <property type="entry name" value="PRK09051.1"/>
    <property type="match status" value="1"/>
</dbReference>
<dbReference type="GO" id="GO:0006635">
    <property type="term" value="P:fatty acid beta-oxidation"/>
    <property type="evidence" value="ECO:0007669"/>
    <property type="project" value="TreeGrafter"/>
</dbReference>
<dbReference type="Gene3D" id="3.40.47.10">
    <property type="match status" value="1"/>
</dbReference>
<dbReference type="PANTHER" id="PTHR18919">
    <property type="entry name" value="ACETYL-COA C-ACYLTRANSFERASE"/>
    <property type="match status" value="1"/>
</dbReference>
<dbReference type="FunFam" id="3.40.47.10:FF:000010">
    <property type="entry name" value="Acetyl-CoA acetyltransferase (Thiolase)"/>
    <property type="match status" value="1"/>
</dbReference>
<comment type="caution">
    <text evidence="8">The sequence shown here is derived from an EMBL/GenBank/DDBJ whole genome shotgun (WGS) entry which is preliminary data.</text>
</comment>
<evidence type="ECO:0000259" key="7">
    <source>
        <dbReference type="Pfam" id="PF02803"/>
    </source>
</evidence>
<dbReference type="STRING" id="64969.SAMN02745127_00090"/>
<evidence type="ECO:0000256" key="4">
    <source>
        <dbReference type="PIRSR" id="PIRSR000429-1"/>
    </source>
</evidence>
<keyword evidence="3 5" id="KW-0012">Acyltransferase</keyword>
<dbReference type="Pfam" id="PF02803">
    <property type="entry name" value="Thiolase_C"/>
    <property type="match status" value="1"/>
</dbReference>
<dbReference type="OrthoDB" id="9764638at2"/>
<dbReference type="InterPro" id="IPR020615">
    <property type="entry name" value="Thiolase_acyl_enz_int_AS"/>
</dbReference>
<keyword evidence="9" id="KW-1185">Reference proteome</keyword>
<evidence type="ECO:0000259" key="6">
    <source>
        <dbReference type="Pfam" id="PF00108"/>
    </source>
</evidence>
<sequence>MPLTDVVIVSGARTAIGAFGGSLSAFSPAELGTFAAQEAIQRSGIAAGEIDHSIFGHIITTGPQDVYLSRHIARNVGLPDSSAALNVNRLCGSSVQSLISAAQMLMAGDSTIALAGGAESMSQGAYLLPKMRFGQRMGDGQTLDMTLGILSDPFGSGHMGITAENIAAQYGYTREQLDTYAYQSHQKAVTAIKEGVFAEQIVPVMVKKGRSTAEFATDEHVRAEVSLESLAQLKPAFKKEGLVTAGNASGLNDGAAALVLTTAQEARKRGLKAKARFVSYAFAGVAPDVMGLGPIPAVKKALANAGLTLADIDVIESNEAFAAQAMAVSESLGFDANKVNPNGGAVAHGHPVGATGSIITLKTLYELERRQGRYGLITMCIGGGQGIALIIERIDHKA</sequence>
<feature type="active site" description="Proton acceptor" evidence="4">
    <location>
        <position position="350"/>
    </location>
</feature>
<feature type="domain" description="Thiolase N-terminal" evidence="6">
    <location>
        <begin position="6"/>
        <end position="263"/>
    </location>
</feature>
<name>A0A1V4T6E1_9GAMM</name>
<dbReference type="PROSITE" id="PS00098">
    <property type="entry name" value="THIOLASE_1"/>
    <property type="match status" value="1"/>
</dbReference>
<dbReference type="PANTHER" id="PTHR18919:SF107">
    <property type="entry name" value="ACETYL-COA ACETYLTRANSFERASE, CYTOSOLIC"/>
    <property type="match status" value="1"/>
</dbReference>
<dbReference type="EMBL" id="MTSM01000005">
    <property type="protein sequence ID" value="OPX56143.1"/>
    <property type="molecule type" value="Genomic_DNA"/>
</dbReference>
<dbReference type="InterPro" id="IPR020610">
    <property type="entry name" value="Thiolase_AS"/>
</dbReference>
<dbReference type="Proteomes" id="UP000191418">
    <property type="component" value="Unassembled WGS sequence"/>
</dbReference>
<dbReference type="InterPro" id="IPR002155">
    <property type="entry name" value="Thiolase"/>
</dbReference>
<evidence type="ECO:0000256" key="1">
    <source>
        <dbReference type="ARBA" id="ARBA00010982"/>
    </source>
</evidence>
<evidence type="ECO:0000256" key="5">
    <source>
        <dbReference type="RuleBase" id="RU003557"/>
    </source>
</evidence>
<dbReference type="NCBIfam" id="TIGR01930">
    <property type="entry name" value="AcCoA-C-Actrans"/>
    <property type="match status" value="1"/>
</dbReference>
<reference evidence="8 9" key="1">
    <citation type="submission" date="2017-01" db="EMBL/GenBank/DDBJ databases">
        <title>Genome Sequencing of a Marine Spirillum, Oceanospirillum multiglobuliferum ATCC 33336, from Japan.</title>
        <authorList>
            <person name="Carney J.G."/>
            <person name="Trachtenberg A.M."/>
            <person name="Rheaume B.A."/>
            <person name="Linnane J.D."/>
            <person name="Pitts N.L."/>
            <person name="Mykles D.L."/>
            <person name="Maclea K.S."/>
        </authorList>
    </citation>
    <scope>NUCLEOTIDE SEQUENCE [LARGE SCALE GENOMIC DNA]</scope>
    <source>
        <strain evidence="8 9">ATCC 33336</strain>
    </source>
</reference>
<dbReference type="GO" id="GO:0003985">
    <property type="term" value="F:acetyl-CoA C-acetyltransferase activity"/>
    <property type="evidence" value="ECO:0007669"/>
    <property type="project" value="TreeGrafter"/>
</dbReference>
<dbReference type="CDD" id="cd00751">
    <property type="entry name" value="thiolase"/>
    <property type="match status" value="1"/>
</dbReference>
<dbReference type="Pfam" id="PF00108">
    <property type="entry name" value="Thiolase_N"/>
    <property type="match status" value="1"/>
</dbReference>
<keyword evidence="2 5" id="KW-0808">Transferase</keyword>
<dbReference type="InterPro" id="IPR020616">
    <property type="entry name" value="Thiolase_N"/>
</dbReference>
<dbReference type="SUPFAM" id="SSF53901">
    <property type="entry name" value="Thiolase-like"/>
    <property type="match status" value="2"/>
</dbReference>
<dbReference type="InterPro" id="IPR020617">
    <property type="entry name" value="Thiolase_C"/>
</dbReference>
<evidence type="ECO:0000256" key="2">
    <source>
        <dbReference type="ARBA" id="ARBA00022679"/>
    </source>
</evidence>
<proteinExistence type="inferred from homology"/>
<dbReference type="InterPro" id="IPR016039">
    <property type="entry name" value="Thiolase-like"/>
</dbReference>